<name>A0A5R9AHP0_PSENT</name>
<organism evidence="1 2">
    <name type="scientific">Pseudomonas nitroreducens</name>
    <dbReference type="NCBI Taxonomy" id="46680"/>
    <lineage>
        <taxon>Bacteria</taxon>
        <taxon>Pseudomonadati</taxon>
        <taxon>Pseudomonadota</taxon>
        <taxon>Gammaproteobacteria</taxon>
        <taxon>Pseudomonadales</taxon>
        <taxon>Pseudomonadaceae</taxon>
        <taxon>Pseudomonas</taxon>
    </lineage>
</organism>
<reference evidence="2" key="2">
    <citation type="submission" date="2019-06" db="EMBL/GenBank/DDBJ databases">
        <title>AzeR, a transcriptional regulator that responds to azelaic acid in Pseudomonas nitroreducens.</title>
        <authorList>
            <person name="Bez C."/>
            <person name="Javvadi S.G."/>
            <person name="Bertani I."/>
            <person name="Devescovi G."/>
            <person name="Studholme D.J."/>
            <person name="Geller A."/>
            <person name="Levy A."/>
            <person name="Venturi V."/>
        </authorList>
    </citation>
    <scope>NUCLEOTIDE SEQUENCE [LARGE SCALE GENOMIC DNA]</scope>
    <source>
        <strain evidence="2">DSM 9128</strain>
    </source>
</reference>
<proteinExistence type="predicted"/>
<evidence type="ECO:0000313" key="1">
    <source>
        <dbReference type="EMBL" id="TLP78103.1"/>
    </source>
</evidence>
<gene>
    <name evidence="1" type="ORF">FEA48_02605</name>
</gene>
<dbReference type="Proteomes" id="UP000307510">
    <property type="component" value="Unassembled WGS sequence"/>
</dbReference>
<evidence type="ECO:0000313" key="2">
    <source>
        <dbReference type="Proteomes" id="UP000307510"/>
    </source>
</evidence>
<accession>A0A5R9AHP0</accession>
<dbReference type="EMBL" id="VASG01000001">
    <property type="protein sequence ID" value="TLP78103.1"/>
    <property type="molecule type" value="Genomic_DNA"/>
</dbReference>
<reference evidence="1 2" key="1">
    <citation type="submission" date="2019-05" db="EMBL/GenBank/DDBJ databases">
        <authorList>
            <person name="Moore K."/>
            <person name="O'Neill P."/>
            <person name="Farbos A."/>
            <person name="Studholme D.J."/>
        </authorList>
    </citation>
    <scope>NUCLEOTIDE SEQUENCE [LARGE SCALE GENOMIC DNA]</scope>
    <source>
        <strain evidence="1 2">DSM 9128</strain>
    </source>
</reference>
<sequence>MKLDRDDAPQYFKRKHQSTGAWGAAVTIDAASTTLGGYGPEQRPSSPLEQLITPPIPSNYQQSAIWIDVWGVAAHIFAGQTLKEIKPLMHQLASTTNFDKSVTANSEAGLNSSSKKSLSRGEIVKIEVKNSSLNILSSAIARHQHL</sequence>
<dbReference type="AlphaFoldDB" id="A0A5R9AHP0"/>
<comment type="caution">
    <text evidence="1">The sequence shown here is derived from an EMBL/GenBank/DDBJ whole genome shotgun (WGS) entry which is preliminary data.</text>
</comment>
<protein>
    <submittedName>
        <fullName evidence="1">Uncharacterized protein</fullName>
    </submittedName>
</protein>
<dbReference type="RefSeq" id="WP_138212400.1">
    <property type="nucleotide sequence ID" value="NZ_VASG01000001.1"/>
</dbReference>